<comment type="function">
    <text evidence="2">Binds amino acids.</text>
</comment>
<dbReference type="AlphaFoldDB" id="A0A833VTF7"/>
<evidence type="ECO:0000256" key="2">
    <source>
        <dbReference type="RuleBase" id="RU369043"/>
    </source>
</evidence>
<dbReference type="Gene3D" id="3.30.70.260">
    <property type="match status" value="2"/>
</dbReference>
<dbReference type="PANTHER" id="PTHR31096">
    <property type="entry name" value="ACT DOMAIN-CONTAINING PROTEIN ACR4-RELATED"/>
    <property type="match status" value="1"/>
</dbReference>
<organism evidence="5 6">
    <name type="scientific">Carex littledalei</name>
    <dbReference type="NCBI Taxonomy" id="544730"/>
    <lineage>
        <taxon>Eukaryota</taxon>
        <taxon>Viridiplantae</taxon>
        <taxon>Streptophyta</taxon>
        <taxon>Embryophyta</taxon>
        <taxon>Tracheophyta</taxon>
        <taxon>Spermatophyta</taxon>
        <taxon>Magnoliopsida</taxon>
        <taxon>Liliopsida</taxon>
        <taxon>Poales</taxon>
        <taxon>Cyperaceae</taxon>
        <taxon>Cyperoideae</taxon>
        <taxon>Cariceae</taxon>
        <taxon>Carex</taxon>
        <taxon>Carex subgen. Euthyceras</taxon>
    </lineage>
</organism>
<proteinExistence type="predicted"/>
<reference evidence="5" key="1">
    <citation type="submission" date="2020-01" db="EMBL/GenBank/DDBJ databases">
        <title>Genome sequence of Kobresia littledalei, the first chromosome-level genome in the family Cyperaceae.</title>
        <authorList>
            <person name="Qu G."/>
        </authorList>
    </citation>
    <scope>NUCLEOTIDE SEQUENCE</scope>
    <source>
        <strain evidence="5">C.B.Clarke</strain>
        <tissue evidence="5">Leaf</tissue>
    </source>
</reference>
<name>A0A833VTF7_9POAL</name>
<dbReference type="PROSITE" id="PS51671">
    <property type="entry name" value="ACT"/>
    <property type="match status" value="3"/>
</dbReference>
<dbReference type="EMBL" id="SWLB01000009">
    <property type="protein sequence ID" value="KAF3334483.1"/>
    <property type="molecule type" value="Genomic_DNA"/>
</dbReference>
<keyword evidence="6" id="KW-1185">Reference proteome</keyword>
<keyword evidence="1 2" id="KW-0677">Repeat</keyword>
<dbReference type="CDD" id="cd04897">
    <property type="entry name" value="ACT_ACR_3"/>
    <property type="match status" value="1"/>
</dbReference>
<sequence length="439" mass="49497">MDSWSMTEPEDEYEKLVNGMNPPRVTVDNTSSRRATLVKVDSVNKQGSLLKVVQVLSDLNLVVRRAYITSDGEWFMDVFHVVDQNGNKIFNTDVIERIQQSLDSSTFKYRSLRRSVGVEASTNHTTIELIGTDRPGLLSEIFAVLADQQCNIVASEMWTHNLRMASIVLVTDVATGLPIYDTGRLQKIKQLLSYVLKGSTDISFDLTHVDRRLHQIMYATRDYDRGGAETGALRGHVEVTVENCNDRGYTIVNVRCNDRQKLLFDTVCTLTDMQYVIFHATVIAEGPEAYLELYIRHIDGSPVSSDGERQRIVLCLEAAIRRRNPEGIKLELCCEDRVGLLAEVTRIFRENGLSVTQAEVTTRDSKALNTFYVVDASGDQVRTETIEAVRNTIGRTILHVKDDNIVESNNSSQARFSLGNLFRSRSEKIFYNLGLIRSS</sequence>
<dbReference type="Pfam" id="PF01842">
    <property type="entry name" value="ACT"/>
    <property type="match status" value="2"/>
</dbReference>
<feature type="region of interest" description="Disordered" evidence="3">
    <location>
        <begin position="1"/>
        <end position="21"/>
    </location>
</feature>
<dbReference type="Proteomes" id="UP000623129">
    <property type="component" value="Unassembled WGS sequence"/>
</dbReference>
<evidence type="ECO:0000259" key="4">
    <source>
        <dbReference type="PROSITE" id="PS51671"/>
    </source>
</evidence>
<evidence type="ECO:0000313" key="5">
    <source>
        <dbReference type="EMBL" id="KAF3334483.1"/>
    </source>
</evidence>
<feature type="domain" description="ACT" evidence="4">
    <location>
        <begin position="126"/>
        <end position="203"/>
    </location>
</feature>
<dbReference type="Pfam" id="PF24931">
    <property type="entry name" value="ACT_ACR9_3rd"/>
    <property type="match status" value="1"/>
</dbReference>
<dbReference type="OrthoDB" id="2019938at2759"/>
<protein>
    <recommendedName>
        <fullName evidence="2">ACT domain-containing protein ACR</fullName>
    </recommendedName>
    <alternativeName>
        <fullName evidence="2">Protein ACT DOMAIN REPEATS</fullName>
    </alternativeName>
</protein>
<dbReference type="GO" id="GO:0016597">
    <property type="term" value="F:amino acid binding"/>
    <property type="evidence" value="ECO:0007669"/>
    <property type="project" value="UniProtKB-UniRule"/>
</dbReference>
<evidence type="ECO:0000256" key="3">
    <source>
        <dbReference type="SAM" id="MobiDB-lite"/>
    </source>
</evidence>
<accession>A0A833VTF7</accession>
<evidence type="ECO:0000313" key="6">
    <source>
        <dbReference type="Proteomes" id="UP000623129"/>
    </source>
</evidence>
<dbReference type="PANTHER" id="PTHR31096:SF15">
    <property type="entry name" value="ACT DOMAIN-CONTAINING PROTEIN ACR"/>
    <property type="match status" value="1"/>
</dbReference>
<dbReference type="InterPro" id="IPR045865">
    <property type="entry name" value="ACT-like_dom_sf"/>
</dbReference>
<gene>
    <name evidence="5" type="ORF">FCM35_KLT21087</name>
</gene>
<dbReference type="SUPFAM" id="SSF55021">
    <property type="entry name" value="ACT-like"/>
    <property type="match status" value="3"/>
</dbReference>
<evidence type="ECO:0000256" key="1">
    <source>
        <dbReference type="ARBA" id="ARBA00022737"/>
    </source>
</evidence>
<feature type="domain" description="ACT" evidence="4">
    <location>
        <begin position="37"/>
        <end position="117"/>
    </location>
</feature>
<dbReference type="InterPro" id="IPR040217">
    <property type="entry name" value="ACR1-12"/>
</dbReference>
<dbReference type="InterPro" id="IPR002912">
    <property type="entry name" value="ACT_dom"/>
</dbReference>
<feature type="domain" description="ACT" evidence="4">
    <location>
        <begin position="329"/>
        <end position="408"/>
    </location>
</feature>
<comment type="caution">
    <text evidence="5">The sequence shown here is derived from an EMBL/GenBank/DDBJ whole genome shotgun (WGS) entry which is preliminary data.</text>
</comment>